<accession>A0ABQ6II43</accession>
<organism evidence="1 2">
    <name type="scientific">Demequina litorisediminis</name>
    <dbReference type="NCBI Taxonomy" id="1849022"/>
    <lineage>
        <taxon>Bacteria</taxon>
        <taxon>Bacillati</taxon>
        <taxon>Actinomycetota</taxon>
        <taxon>Actinomycetes</taxon>
        <taxon>Micrococcales</taxon>
        <taxon>Demequinaceae</taxon>
        <taxon>Demequina</taxon>
    </lineage>
</organism>
<reference evidence="2" key="1">
    <citation type="journal article" date="2019" name="Int. J. Syst. Evol. Microbiol.">
        <title>The Global Catalogue of Microorganisms (GCM) 10K type strain sequencing project: providing services to taxonomists for standard genome sequencing and annotation.</title>
        <authorList>
            <consortium name="The Broad Institute Genomics Platform"/>
            <consortium name="The Broad Institute Genome Sequencing Center for Infectious Disease"/>
            <person name="Wu L."/>
            <person name="Ma J."/>
        </authorList>
    </citation>
    <scope>NUCLEOTIDE SEQUENCE [LARGE SCALE GENOMIC DNA]</scope>
    <source>
        <strain evidence="2">NBRC 112299</strain>
    </source>
</reference>
<dbReference type="RefSeq" id="WP_284328778.1">
    <property type="nucleotide sequence ID" value="NZ_BSUN01000001.1"/>
</dbReference>
<dbReference type="EMBL" id="BSUN01000001">
    <property type="protein sequence ID" value="GMA36826.1"/>
    <property type="molecule type" value="Genomic_DNA"/>
</dbReference>
<evidence type="ECO:0000313" key="1">
    <source>
        <dbReference type="EMBL" id="GMA36826.1"/>
    </source>
</evidence>
<dbReference type="Proteomes" id="UP001157125">
    <property type="component" value="Unassembled WGS sequence"/>
</dbReference>
<name>A0ABQ6II43_9MICO</name>
<protein>
    <submittedName>
        <fullName evidence="1">Uncharacterized protein</fullName>
    </submittedName>
</protein>
<sequence>MERGGAEELRVVVVRDGEAPLAWALLSRKEVWNIGTPDGVVQVRAWGSLEPRATVRLMRVLTDFDLMAKTQARSLRDGRRDAPARE</sequence>
<evidence type="ECO:0000313" key="2">
    <source>
        <dbReference type="Proteomes" id="UP001157125"/>
    </source>
</evidence>
<proteinExistence type="predicted"/>
<comment type="caution">
    <text evidence="1">The sequence shown here is derived from an EMBL/GenBank/DDBJ whole genome shotgun (WGS) entry which is preliminary data.</text>
</comment>
<dbReference type="Gene3D" id="3.40.630.30">
    <property type="match status" value="1"/>
</dbReference>
<keyword evidence="2" id="KW-1185">Reference proteome</keyword>
<gene>
    <name evidence="1" type="ORF">GCM10025876_30300</name>
</gene>